<feature type="compositionally biased region" description="Basic residues" evidence="1">
    <location>
        <begin position="45"/>
        <end position="54"/>
    </location>
</feature>
<evidence type="ECO:0000313" key="3">
    <source>
        <dbReference type="Proteomes" id="UP001054821"/>
    </source>
</evidence>
<keyword evidence="3" id="KW-1185">Reference proteome</keyword>
<comment type="caution">
    <text evidence="2">The sequence shown here is derived from an EMBL/GenBank/DDBJ whole genome shotgun (WGS) entry which is preliminary data.</text>
</comment>
<evidence type="ECO:0000256" key="1">
    <source>
        <dbReference type="SAM" id="MobiDB-lite"/>
    </source>
</evidence>
<accession>A0AAD4VKE8</accession>
<reference evidence="2 3" key="1">
    <citation type="journal article" date="2022" name="G3 (Bethesda)">
        <title>Whole-genome sequence and methylome profiling of the almond [Prunus dulcis (Mill.) D.A. Webb] cultivar 'Nonpareil'.</title>
        <authorList>
            <person name="D'Amico-Willman K.M."/>
            <person name="Ouma W.Z."/>
            <person name="Meulia T."/>
            <person name="Sideli G.M."/>
            <person name="Gradziel T.M."/>
            <person name="Fresnedo-Ramirez J."/>
        </authorList>
    </citation>
    <scope>NUCLEOTIDE SEQUENCE [LARGE SCALE GENOMIC DNA]</scope>
    <source>
        <strain evidence="2">Clone GOH B32 T37-40</strain>
    </source>
</reference>
<dbReference type="Proteomes" id="UP001054821">
    <property type="component" value="Chromosome 6"/>
</dbReference>
<feature type="region of interest" description="Disordered" evidence="1">
    <location>
        <begin position="45"/>
        <end position="74"/>
    </location>
</feature>
<proteinExistence type="predicted"/>
<sequence length="98" mass="10743">MIREILRTRDNREIILRQKCKFATVPTRRHTTGSAWVSKAITLRRKNSTPRHKTPILAADRGGGGLERKEGSVVVPTEPVPLSLEVCGGDGGDVKVLS</sequence>
<gene>
    <name evidence="2" type="ORF">L3X38_035824</name>
</gene>
<name>A0AAD4VKE8_PRUDU</name>
<dbReference type="AlphaFoldDB" id="A0AAD4VKE8"/>
<organism evidence="2 3">
    <name type="scientific">Prunus dulcis</name>
    <name type="common">Almond</name>
    <name type="synonym">Amygdalus dulcis</name>
    <dbReference type="NCBI Taxonomy" id="3755"/>
    <lineage>
        <taxon>Eukaryota</taxon>
        <taxon>Viridiplantae</taxon>
        <taxon>Streptophyta</taxon>
        <taxon>Embryophyta</taxon>
        <taxon>Tracheophyta</taxon>
        <taxon>Spermatophyta</taxon>
        <taxon>Magnoliopsida</taxon>
        <taxon>eudicotyledons</taxon>
        <taxon>Gunneridae</taxon>
        <taxon>Pentapetalae</taxon>
        <taxon>rosids</taxon>
        <taxon>fabids</taxon>
        <taxon>Rosales</taxon>
        <taxon>Rosaceae</taxon>
        <taxon>Amygdaloideae</taxon>
        <taxon>Amygdaleae</taxon>
        <taxon>Prunus</taxon>
    </lineage>
</organism>
<dbReference type="EMBL" id="JAJFAZ020000006">
    <property type="protein sequence ID" value="KAI5326750.1"/>
    <property type="molecule type" value="Genomic_DNA"/>
</dbReference>
<protein>
    <submittedName>
        <fullName evidence="2">Uncharacterized protein</fullName>
    </submittedName>
</protein>
<evidence type="ECO:0000313" key="2">
    <source>
        <dbReference type="EMBL" id="KAI5326750.1"/>
    </source>
</evidence>